<evidence type="ECO:0000256" key="1">
    <source>
        <dbReference type="ARBA" id="ARBA00001933"/>
    </source>
</evidence>
<dbReference type="NCBIfam" id="TIGR01122">
    <property type="entry name" value="ilvE_I"/>
    <property type="match status" value="1"/>
</dbReference>
<evidence type="ECO:0000256" key="13">
    <source>
        <dbReference type="ARBA" id="ARBA00048798"/>
    </source>
</evidence>
<dbReference type="InterPro" id="IPR033939">
    <property type="entry name" value="BCAT_family"/>
</dbReference>
<dbReference type="EMBL" id="MUXE01000002">
    <property type="protein sequence ID" value="PUE66039.1"/>
    <property type="molecule type" value="Genomic_DNA"/>
</dbReference>
<evidence type="ECO:0000256" key="4">
    <source>
        <dbReference type="ARBA" id="ARBA00004931"/>
    </source>
</evidence>
<accession>A0A363D410</accession>
<dbReference type="Gene3D" id="3.20.10.10">
    <property type="entry name" value="D-amino Acid Aminotransferase, subunit A, domain 2"/>
    <property type="match status" value="1"/>
</dbReference>
<keyword evidence="17" id="KW-1185">Reference proteome</keyword>
<protein>
    <recommendedName>
        <fullName evidence="15">Branched-chain-amino-acid aminotransferase</fullName>
        <shortName evidence="15">BCAT</shortName>
        <ecNumber evidence="15">2.6.1.42</ecNumber>
    </recommendedName>
</protein>
<comment type="pathway">
    <text evidence="3 15">Amino-acid biosynthesis; L-isoleucine biosynthesis; L-isoleucine from 2-oxobutanoate: step 4/4.</text>
</comment>
<evidence type="ECO:0000256" key="3">
    <source>
        <dbReference type="ARBA" id="ARBA00004824"/>
    </source>
</evidence>
<keyword evidence="10 15" id="KW-0663">Pyridoxal phosphate</keyword>
<dbReference type="PANTHER" id="PTHR42743:SF11">
    <property type="entry name" value="AMINODEOXYCHORISMATE LYASE"/>
    <property type="match status" value="1"/>
</dbReference>
<reference evidence="16 17" key="1">
    <citation type="submission" date="2017-02" db="EMBL/GenBank/DDBJ databases">
        <title>Arcobacter caeni sp. nov, a new Arcobacter species isolated from reclaimed water.</title>
        <authorList>
            <person name="Figueras M.J."/>
            <person name="Perez-Cataluna A."/>
            <person name="Salas-Masso N."/>
        </authorList>
    </citation>
    <scope>NUCLEOTIDE SEQUENCE [LARGE SCALE GENOMIC DNA]</scope>
    <source>
        <strain evidence="16 17">RW17-10</strain>
    </source>
</reference>
<dbReference type="CDD" id="cd01557">
    <property type="entry name" value="BCAT_beta_family"/>
    <property type="match status" value="1"/>
</dbReference>
<keyword evidence="11 15" id="KW-0100">Branched-chain amino acid biosynthesis</keyword>
<dbReference type="UniPathway" id="UPA00049">
    <property type="reaction ID" value="UER00062"/>
</dbReference>
<comment type="catalytic activity">
    <reaction evidence="12 15">
        <text>L-valine + 2-oxoglutarate = 3-methyl-2-oxobutanoate + L-glutamate</text>
        <dbReference type="Rhea" id="RHEA:24813"/>
        <dbReference type="ChEBI" id="CHEBI:11851"/>
        <dbReference type="ChEBI" id="CHEBI:16810"/>
        <dbReference type="ChEBI" id="CHEBI:29985"/>
        <dbReference type="ChEBI" id="CHEBI:57762"/>
        <dbReference type="EC" id="2.6.1.42"/>
    </reaction>
</comment>
<organism evidence="16 17">
    <name type="scientific">Arcobacter caeni</name>
    <dbReference type="NCBI Taxonomy" id="1912877"/>
    <lineage>
        <taxon>Bacteria</taxon>
        <taxon>Pseudomonadati</taxon>
        <taxon>Campylobacterota</taxon>
        <taxon>Epsilonproteobacteria</taxon>
        <taxon>Campylobacterales</taxon>
        <taxon>Arcobacteraceae</taxon>
        <taxon>Arcobacter</taxon>
    </lineage>
</organism>
<dbReference type="AlphaFoldDB" id="A0A363D410"/>
<proteinExistence type="inferred from homology"/>
<sequence length="305" mass="34885">MQTAKYIWMDGKLLKWEDANIHITTHTLHYGNGVFEGIRAYKTKNGLAIFRLKKHIKRLLDSAKIVMIDSPYSYKEIKDAIVTLIKKNEFKNNIYIRPIIYYADGNLGILPSECKVRFSIIAWEWSSLIDKDGLKTGIKAKISSFRRNSINSTMSKAKAVSNYLNSQMSKKEALDCGYDVALLLDDNGFIAEASGECFFMVRNKTLITPPNDNSLESITQDTVIKLAKNMGIKVRRRNITRDEVYICDEAFSTGTAAEITPFYEIDNRVINNSQTGKITKKIQKAYFNLIYGNTLKYNKYLTYIL</sequence>
<dbReference type="InterPro" id="IPR001544">
    <property type="entry name" value="Aminotrans_IV"/>
</dbReference>
<dbReference type="FunFam" id="3.20.10.10:FF:000002">
    <property type="entry name" value="D-alanine aminotransferase"/>
    <property type="match status" value="1"/>
</dbReference>
<evidence type="ECO:0000256" key="15">
    <source>
        <dbReference type="RuleBase" id="RU364094"/>
    </source>
</evidence>
<comment type="pathway">
    <text evidence="5 15">Amino-acid biosynthesis; L-leucine biosynthesis; L-leucine from 3-methyl-2-oxobutanoate: step 4/4.</text>
</comment>
<dbReference type="GO" id="GO:0052655">
    <property type="term" value="F:L-valine-2-oxoglutarate transaminase activity"/>
    <property type="evidence" value="ECO:0007669"/>
    <property type="project" value="RHEA"/>
</dbReference>
<dbReference type="GO" id="GO:0052656">
    <property type="term" value="F:L-isoleucine-2-oxoglutarate transaminase activity"/>
    <property type="evidence" value="ECO:0007669"/>
    <property type="project" value="RHEA"/>
</dbReference>
<dbReference type="Pfam" id="PF01063">
    <property type="entry name" value="Aminotran_4"/>
    <property type="match status" value="1"/>
</dbReference>
<dbReference type="UniPathway" id="UPA00048">
    <property type="reaction ID" value="UER00073"/>
</dbReference>
<dbReference type="UniPathway" id="UPA00047">
    <property type="reaction ID" value="UER00058"/>
</dbReference>
<dbReference type="SUPFAM" id="SSF56752">
    <property type="entry name" value="D-aminoacid aminotransferase-like PLP-dependent enzymes"/>
    <property type="match status" value="1"/>
</dbReference>
<dbReference type="GO" id="GO:0009099">
    <property type="term" value="P:L-valine biosynthetic process"/>
    <property type="evidence" value="ECO:0007669"/>
    <property type="project" value="UniProtKB-UniPathway"/>
</dbReference>
<comment type="catalytic activity">
    <reaction evidence="13 15">
        <text>L-isoleucine + 2-oxoglutarate = (S)-3-methyl-2-oxopentanoate + L-glutamate</text>
        <dbReference type="Rhea" id="RHEA:24801"/>
        <dbReference type="ChEBI" id="CHEBI:16810"/>
        <dbReference type="ChEBI" id="CHEBI:29985"/>
        <dbReference type="ChEBI" id="CHEBI:35146"/>
        <dbReference type="ChEBI" id="CHEBI:58045"/>
        <dbReference type="EC" id="2.6.1.42"/>
    </reaction>
</comment>
<comment type="cofactor">
    <cofactor evidence="1 15">
        <name>pyridoxal 5'-phosphate</name>
        <dbReference type="ChEBI" id="CHEBI:597326"/>
    </cofactor>
</comment>
<comment type="function">
    <text evidence="2 15">Acts on leucine, isoleucine and valine.</text>
</comment>
<dbReference type="Proteomes" id="UP000251135">
    <property type="component" value="Unassembled WGS sequence"/>
</dbReference>
<evidence type="ECO:0000256" key="8">
    <source>
        <dbReference type="ARBA" id="ARBA00022605"/>
    </source>
</evidence>
<evidence type="ECO:0000256" key="7">
    <source>
        <dbReference type="ARBA" id="ARBA00022576"/>
    </source>
</evidence>
<evidence type="ECO:0000256" key="10">
    <source>
        <dbReference type="ARBA" id="ARBA00022898"/>
    </source>
</evidence>
<evidence type="ECO:0000256" key="11">
    <source>
        <dbReference type="ARBA" id="ARBA00023304"/>
    </source>
</evidence>
<dbReference type="GO" id="GO:0052654">
    <property type="term" value="F:L-leucine-2-oxoglutarate transaminase activity"/>
    <property type="evidence" value="ECO:0007669"/>
    <property type="project" value="RHEA"/>
</dbReference>
<dbReference type="InterPro" id="IPR036038">
    <property type="entry name" value="Aminotransferase-like"/>
</dbReference>
<dbReference type="GO" id="GO:0009097">
    <property type="term" value="P:isoleucine biosynthetic process"/>
    <property type="evidence" value="ECO:0007669"/>
    <property type="project" value="UniProtKB-UniPathway"/>
</dbReference>
<dbReference type="InterPro" id="IPR043132">
    <property type="entry name" value="BCAT-like_C"/>
</dbReference>
<dbReference type="InterPro" id="IPR050571">
    <property type="entry name" value="Class-IV_PLP-Dep_Aminotrnsfr"/>
</dbReference>
<keyword evidence="9 15" id="KW-0808">Transferase</keyword>
<dbReference type="PANTHER" id="PTHR42743">
    <property type="entry name" value="AMINO-ACID AMINOTRANSFERASE"/>
    <property type="match status" value="1"/>
</dbReference>
<evidence type="ECO:0000256" key="14">
    <source>
        <dbReference type="ARBA" id="ARBA00049229"/>
    </source>
</evidence>
<evidence type="ECO:0000256" key="2">
    <source>
        <dbReference type="ARBA" id="ARBA00003109"/>
    </source>
</evidence>
<evidence type="ECO:0000256" key="9">
    <source>
        <dbReference type="ARBA" id="ARBA00022679"/>
    </source>
</evidence>
<dbReference type="InterPro" id="IPR005785">
    <property type="entry name" value="B_amino_transI"/>
</dbReference>
<evidence type="ECO:0000256" key="12">
    <source>
        <dbReference type="ARBA" id="ARBA00048212"/>
    </source>
</evidence>
<dbReference type="Gene3D" id="3.30.470.10">
    <property type="match status" value="1"/>
</dbReference>
<keyword evidence="7 15" id="KW-0032">Aminotransferase</keyword>
<comment type="pathway">
    <text evidence="4 15">Amino-acid biosynthesis; L-valine biosynthesis; L-valine from pyruvate: step 4/4.</text>
</comment>
<evidence type="ECO:0000256" key="6">
    <source>
        <dbReference type="ARBA" id="ARBA00009320"/>
    </source>
</evidence>
<dbReference type="NCBIfam" id="NF005146">
    <property type="entry name" value="PRK06606.1"/>
    <property type="match status" value="1"/>
</dbReference>
<dbReference type="EC" id="2.6.1.42" evidence="15"/>
<dbReference type="GO" id="GO:0009098">
    <property type="term" value="P:L-leucine biosynthetic process"/>
    <property type="evidence" value="ECO:0007669"/>
    <property type="project" value="UniProtKB-UniPathway"/>
</dbReference>
<comment type="caution">
    <text evidence="16">The sequence shown here is derived from an EMBL/GenBank/DDBJ whole genome shotgun (WGS) entry which is preliminary data.</text>
</comment>
<keyword evidence="8 15" id="KW-0028">Amino-acid biosynthesis</keyword>
<name>A0A363D410_9BACT</name>
<comment type="catalytic activity">
    <reaction evidence="14 15">
        <text>L-leucine + 2-oxoglutarate = 4-methyl-2-oxopentanoate + L-glutamate</text>
        <dbReference type="Rhea" id="RHEA:18321"/>
        <dbReference type="ChEBI" id="CHEBI:16810"/>
        <dbReference type="ChEBI" id="CHEBI:17865"/>
        <dbReference type="ChEBI" id="CHEBI:29985"/>
        <dbReference type="ChEBI" id="CHEBI:57427"/>
        <dbReference type="EC" id="2.6.1.42"/>
    </reaction>
</comment>
<gene>
    <name evidence="15" type="primary">ilvE</name>
    <name evidence="16" type="ORF">B0174_01875</name>
</gene>
<dbReference type="OrthoDB" id="9804984at2"/>
<dbReference type="RefSeq" id="WP_108557949.1">
    <property type="nucleotide sequence ID" value="NZ_MUXE01000002.1"/>
</dbReference>
<comment type="similarity">
    <text evidence="6 15">Belongs to the class-IV pyridoxal-phosphate-dependent aminotransferase family.</text>
</comment>
<evidence type="ECO:0000256" key="5">
    <source>
        <dbReference type="ARBA" id="ARBA00005072"/>
    </source>
</evidence>
<evidence type="ECO:0000313" key="16">
    <source>
        <dbReference type="EMBL" id="PUE66039.1"/>
    </source>
</evidence>
<evidence type="ECO:0000313" key="17">
    <source>
        <dbReference type="Proteomes" id="UP000251135"/>
    </source>
</evidence>
<dbReference type="InterPro" id="IPR043131">
    <property type="entry name" value="BCAT-like_N"/>
</dbReference>